<comment type="caution">
    <text evidence="2">The sequence shown here is derived from an EMBL/GenBank/DDBJ whole genome shotgun (WGS) entry which is preliminary data.</text>
</comment>
<evidence type="ECO:0000259" key="1">
    <source>
        <dbReference type="SMART" id="SM00245"/>
    </source>
</evidence>
<organism evidence="2 3">
    <name type="scientific">Massilia frigida</name>
    <dbReference type="NCBI Taxonomy" id="2609281"/>
    <lineage>
        <taxon>Bacteria</taxon>
        <taxon>Pseudomonadati</taxon>
        <taxon>Pseudomonadota</taxon>
        <taxon>Betaproteobacteria</taxon>
        <taxon>Burkholderiales</taxon>
        <taxon>Oxalobacteraceae</taxon>
        <taxon>Telluria group</taxon>
        <taxon>Massilia</taxon>
    </lineage>
</organism>
<dbReference type="SMART" id="SM00245">
    <property type="entry name" value="TSPc"/>
    <property type="match status" value="1"/>
</dbReference>
<dbReference type="EMBL" id="WHJG01000014">
    <property type="protein sequence ID" value="NHZ80596.1"/>
    <property type="molecule type" value="Genomic_DNA"/>
</dbReference>
<evidence type="ECO:0000313" key="3">
    <source>
        <dbReference type="Proteomes" id="UP000621455"/>
    </source>
</evidence>
<accession>A0ABX0N5E4</accession>
<dbReference type="RefSeq" id="WP_167087811.1">
    <property type="nucleotide sequence ID" value="NZ_WHJG01000014.1"/>
</dbReference>
<proteinExistence type="predicted"/>
<dbReference type="Pfam" id="PF03572">
    <property type="entry name" value="Peptidase_S41"/>
    <property type="match status" value="1"/>
</dbReference>
<keyword evidence="3" id="KW-1185">Reference proteome</keyword>
<dbReference type="SUPFAM" id="SSF52096">
    <property type="entry name" value="ClpP/crotonase"/>
    <property type="match status" value="1"/>
</dbReference>
<evidence type="ECO:0000313" key="2">
    <source>
        <dbReference type="EMBL" id="NHZ80596.1"/>
    </source>
</evidence>
<reference evidence="2 3" key="1">
    <citation type="submission" date="2019-10" db="EMBL/GenBank/DDBJ databases">
        <title>Taxonomy of Antarctic Massilia spp.: description of Massilia rubra sp. nov., Massilia aquatica sp. nov., Massilia mucilaginosa sp. nov., Massilia frigida sp. nov. isolated from streams, lakes and regoliths.</title>
        <authorList>
            <person name="Holochova P."/>
            <person name="Sedlacek I."/>
            <person name="Kralova S."/>
            <person name="Maslanova I."/>
            <person name="Busse H.-J."/>
            <person name="Stankova E."/>
            <person name="Vrbovska V."/>
            <person name="Kovarovic V."/>
            <person name="Bartak M."/>
            <person name="Svec P."/>
            <person name="Pantucek R."/>
        </authorList>
    </citation>
    <scope>NUCLEOTIDE SEQUENCE [LARGE SCALE GENOMIC DNA]</scope>
    <source>
        <strain evidence="2 3">CCM 8695</strain>
    </source>
</reference>
<dbReference type="InterPro" id="IPR029045">
    <property type="entry name" value="ClpP/crotonase-like_dom_sf"/>
</dbReference>
<dbReference type="Proteomes" id="UP000621455">
    <property type="component" value="Unassembled WGS sequence"/>
</dbReference>
<feature type="domain" description="Tail specific protease" evidence="1">
    <location>
        <begin position="329"/>
        <end position="500"/>
    </location>
</feature>
<dbReference type="PANTHER" id="PTHR32060:SF22">
    <property type="entry name" value="CARBOXYL-TERMINAL-PROCESSING PEPTIDASE 3, CHLOROPLASTIC"/>
    <property type="match status" value="1"/>
</dbReference>
<name>A0ABX0N5E4_9BURK</name>
<gene>
    <name evidence="2" type="ORF">F2P44_15130</name>
</gene>
<dbReference type="InterPro" id="IPR005151">
    <property type="entry name" value="Tail-specific_protease"/>
</dbReference>
<sequence length="537" mass="56229">MSSHKTPAPDMSACRAGSHQRLRSAAVAVLSALIVASTPMLSKAAQSAVRPDPVPAFDVKPWLADYASLKKHLEQQYSHLAWFASPQGGVNLPQLDRRTQRILQQAENEDDAKAALFAFVNAFHDGHLRQKPSIAPARADANNPTKAAIDKMDAASACAAIGVGPTSAIPFSLPIEGLANFTLTADGMAQVFRAGVLHTQAGMRIGVIRIPTFVTAEYTALCHSTWAALKTAATPLDARMLEEAMEGAWLGALAGQLKQMQAQGVSAVVVDVGSNGGGGDTGDSAARLFTSRPVKSARLLMAATPANAAYFDEQLVGLRNALAMPLGGHAELQSALRKGVSDFENRKTGIAGRVCDMSWVWRERRPFSPEACSRLIDGGFASGAVDFLPAAAPGQAGAAAALYWPAVADAYRGTWSGPVYVLTNGKVASAAEMFAATMRDNGIAKIIGAPTMGLGCGNMQKPRLMVLAHSQLRFQAPDCVRLRADGSDEVAGIAPDLPLLATEGESGRARAVRLFHMVEADLKAGNAGAALTGAATQ</sequence>
<protein>
    <recommendedName>
        <fullName evidence="1">Tail specific protease domain-containing protein</fullName>
    </recommendedName>
</protein>
<dbReference type="PANTHER" id="PTHR32060">
    <property type="entry name" value="TAIL-SPECIFIC PROTEASE"/>
    <property type="match status" value="1"/>
</dbReference>
<dbReference type="Gene3D" id="3.90.226.10">
    <property type="entry name" value="2-enoyl-CoA Hydratase, Chain A, domain 1"/>
    <property type="match status" value="1"/>
</dbReference>